<evidence type="ECO:0000313" key="2">
    <source>
        <dbReference type="Proteomes" id="UP001155144"/>
    </source>
</evidence>
<dbReference type="EMBL" id="JANUBL010000009">
    <property type="protein sequence ID" value="MCS4122740.1"/>
    <property type="molecule type" value="Genomic_DNA"/>
</dbReference>
<dbReference type="AlphaFoldDB" id="A0A9X2ZU02"/>
<gene>
    <name evidence="1" type="ORF">GGP45_003107</name>
</gene>
<dbReference type="SUPFAM" id="SSF52540">
    <property type="entry name" value="P-loop containing nucleoside triphosphate hydrolases"/>
    <property type="match status" value="1"/>
</dbReference>
<comment type="caution">
    <text evidence="1">The sequence shown here is derived from an EMBL/GenBank/DDBJ whole genome shotgun (WGS) entry which is preliminary data.</text>
</comment>
<dbReference type="Gene3D" id="3.40.50.300">
    <property type="entry name" value="P-loop containing nucleotide triphosphate hydrolases"/>
    <property type="match status" value="1"/>
</dbReference>
<protein>
    <submittedName>
        <fullName evidence="1">Uncharacterized protein</fullName>
    </submittedName>
</protein>
<reference evidence="1" key="1">
    <citation type="submission" date="2022-08" db="EMBL/GenBank/DDBJ databases">
        <title>Genomic Encyclopedia of Type Strains, Phase V (KMG-V): Genome sequencing to study the core and pangenomes of soil and plant-associated prokaryotes.</title>
        <authorList>
            <person name="Whitman W."/>
        </authorList>
    </citation>
    <scope>NUCLEOTIDE SEQUENCE</scope>
    <source>
        <strain evidence="1">SP3026</strain>
    </source>
</reference>
<dbReference type="Proteomes" id="UP001155144">
    <property type="component" value="Unassembled WGS sequence"/>
</dbReference>
<sequence>MRVTVHIGLHKCATTFFQRQVFSNYKGVNTALDGPIYELFDADGPLLISSELIGGVPWTRKNRGRPFQPTSWLKMFRDRIGRVQNLFSESRIIIGVRPQVSWIRSLYSQFLKEGGTLSFDSFFSLEQDSFLSPEDLLLSPRIQFLRESFENVLLYTLEDLKNIDHLCEALLQFVGGQEMGPIRNRVQNPSLETHLQVKTAQLLNSIDQWLTEHSMPTLRNSVFQSFNLNPRSIASVRMAGIPSKSFSLRENKHKQINKYYKSDWDGVLDYKDILGAI</sequence>
<evidence type="ECO:0000313" key="1">
    <source>
        <dbReference type="EMBL" id="MCS4122740.1"/>
    </source>
</evidence>
<accession>A0A9X2ZU02</accession>
<proteinExistence type="predicted"/>
<name>A0A9X2ZU02_9BACT</name>
<organism evidence="1 2">
    <name type="scientific">Salinibacter ruber</name>
    <dbReference type="NCBI Taxonomy" id="146919"/>
    <lineage>
        <taxon>Bacteria</taxon>
        <taxon>Pseudomonadati</taxon>
        <taxon>Rhodothermota</taxon>
        <taxon>Rhodothermia</taxon>
        <taxon>Rhodothermales</taxon>
        <taxon>Salinibacteraceae</taxon>
        <taxon>Salinibacter</taxon>
    </lineage>
</organism>
<dbReference type="InterPro" id="IPR027417">
    <property type="entry name" value="P-loop_NTPase"/>
</dbReference>